<evidence type="ECO:0000313" key="4">
    <source>
        <dbReference type="Proteomes" id="UP000198564"/>
    </source>
</evidence>
<dbReference type="EMBL" id="FNYW01000002">
    <property type="protein sequence ID" value="SEI51752.1"/>
    <property type="molecule type" value="Genomic_DNA"/>
</dbReference>
<gene>
    <name evidence="2" type="primary">cutC</name>
    <name evidence="3" type="ORF">SAMN04488113_1027</name>
</gene>
<protein>
    <recommendedName>
        <fullName evidence="2">PF03932 family protein CutC</fullName>
    </recommendedName>
</protein>
<dbReference type="GO" id="GO:0005507">
    <property type="term" value="F:copper ion binding"/>
    <property type="evidence" value="ECO:0007669"/>
    <property type="project" value="TreeGrafter"/>
</dbReference>
<comment type="subcellular location">
    <subcellularLocation>
        <location evidence="2">Cytoplasm</location>
    </subcellularLocation>
</comment>
<dbReference type="SUPFAM" id="SSF110395">
    <property type="entry name" value="CutC-like"/>
    <property type="match status" value="1"/>
</dbReference>
<proteinExistence type="inferred from homology"/>
<dbReference type="PANTHER" id="PTHR12598:SF0">
    <property type="entry name" value="COPPER HOMEOSTASIS PROTEIN CUTC HOMOLOG"/>
    <property type="match status" value="1"/>
</dbReference>
<keyword evidence="2" id="KW-0963">Cytoplasm</keyword>
<dbReference type="GO" id="GO:0005737">
    <property type="term" value="C:cytoplasm"/>
    <property type="evidence" value="ECO:0007669"/>
    <property type="project" value="UniProtKB-SubCell"/>
</dbReference>
<dbReference type="Proteomes" id="UP000198564">
    <property type="component" value="Unassembled WGS sequence"/>
</dbReference>
<comment type="caution">
    <text evidence="2">Once thought to be involved in copper homeostasis, experiments in E.coli have shown this is not the case.</text>
</comment>
<name>A0A1H6RKP6_9LACT</name>
<dbReference type="PANTHER" id="PTHR12598">
    <property type="entry name" value="COPPER HOMEOSTASIS PROTEIN CUTC"/>
    <property type="match status" value="1"/>
</dbReference>
<dbReference type="RefSeq" id="WP_425425820.1">
    <property type="nucleotide sequence ID" value="NZ_FNYW01000002.1"/>
</dbReference>
<keyword evidence="4" id="KW-1185">Reference proteome</keyword>
<dbReference type="STRING" id="1130080.SAMN04488113_1027"/>
<evidence type="ECO:0000256" key="1">
    <source>
        <dbReference type="ARBA" id="ARBA00007768"/>
    </source>
</evidence>
<organism evidence="3 4">
    <name type="scientific">Alkalibacterium gilvum</name>
    <dbReference type="NCBI Taxonomy" id="1130080"/>
    <lineage>
        <taxon>Bacteria</taxon>
        <taxon>Bacillati</taxon>
        <taxon>Bacillota</taxon>
        <taxon>Bacilli</taxon>
        <taxon>Lactobacillales</taxon>
        <taxon>Carnobacteriaceae</taxon>
        <taxon>Alkalibacterium</taxon>
    </lineage>
</organism>
<sequence length="212" mass="23405">MIKKEFCAENFTRVPEAISLGASRIELCDRLDVGGTTPSKEVIKETLDYAHKHDVSVVTMVRPRGGSFVYDQNEKEQIIRDAKEAIALDVDGIVFGCLTEQGTIDRELTEKLINIAGSKESIFHMAFDSIPDEKQTQALNWLIEKGCTRILTRGGKTGTALENKNRINALIDKAQSDIEILPGGGITHADLENIKIEIPAEQYHGTKVIPLS</sequence>
<reference evidence="4" key="1">
    <citation type="submission" date="2016-10" db="EMBL/GenBank/DDBJ databases">
        <authorList>
            <person name="Varghese N."/>
            <person name="Submissions S."/>
        </authorList>
    </citation>
    <scope>NUCLEOTIDE SEQUENCE [LARGE SCALE GENOMIC DNA]</scope>
    <source>
        <strain evidence="4">DSM 25751</strain>
    </source>
</reference>
<dbReference type="AlphaFoldDB" id="A0A1H6RKP6"/>
<dbReference type="Pfam" id="PF03932">
    <property type="entry name" value="CutC"/>
    <property type="match status" value="1"/>
</dbReference>
<evidence type="ECO:0000313" key="3">
    <source>
        <dbReference type="EMBL" id="SEI51752.1"/>
    </source>
</evidence>
<evidence type="ECO:0000256" key="2">
    <source>
        <dbReference type="HAMAP-Rule" id="MF_00795"/>
    </source>
</evidence>
<dbReference type="Gene3D" id="3.20.20.380">
    <property type="entry name" value="Copper homeostasis (CutC) domain"/>
    <property type="match status" value="1"/>
</dbReference>
<comment type="similarity">
    <text evidence="1 2">Belongs to the CutC family.</text>
</comment>
<dbReference type="InterPro" id="IPR005627">
    <property type="entry name" value="CutC-like"/>
</dbReference>
<accession>A0A1H6RKP6</accession>
<dbReference type="InterPro" id="IPR036822">
    <property type="entry name" value="CutC-like_dom_sf"/>
</dbReference>
<dbReference type="HAMAP" id="MF_00795">
    <property type="entry name" value="CutC"/>
    <property type="match status" value="1"/>
</dbReference>